<evidence type="ECO:0000313" key="2">
    <source>
        <dbReference type="Proteomes" id="UP000054248"/>
    </source>
</evidence>
<dbReference type="Proteomes" id="UP000054248">
    <property type="component" value="Unassembled WGS sequence"/>
</dbReference>
<sequence>MYPHPNPPPTRRVAPVCAPPKSIYREYIRINCLQLSELASLSKDRVLTQAGSWFVAKRPRRENFGWRALA</sequence>
<organism evidence="1 2">
    <name type="scientific">Tulasnella calospora MUT 4182</name>
    <dbReference type="NCBI Taxonomy" id="1051891"/>
    <lineage>
        <taxon>Eukaryota</taxon>
        <taxon>Fungi</taxon>
        <taxon>Dikarya</taxon>
        <taxon>Basidiomycota</taxon>
        <taxon>Agaricomycotina</taxon>
        <taxon>Agaricomycetes</taxon>
        <taxon>Cantharellales</taxon>
        <taxon>Tulasnellaceae</taxon>
        <taxon>Tulasnella</taxon>
    </lineage>
</organism>
<dbReference type="HOGENOM" id="CLU_2759658_0_0_1"/>
<proteinExistence type="predicted"/>
<evidence type="ECO:0000313" key="1">
    <source>
        <dbReference type="EMBL" id="KIO25364.1"/>
    </source>
</evidence>
<keyword evidence="2" id="KW-1185">Reference proteome</keyword>
<gene>
    <name evidence="1" type="ORF">M407DRAFT_92215</name>
</gene>
<reference evidence="1 2" key="1">
    <citation type="submission" date="2014-04" db="EMBL/GenBank/DDBJ databases">
        <authorList>
            <consortium name="DOE Joint Genome Institute"/>
            <person name="Kuo A."/>
            <person name="Girlanda M."/>
            <person name="Perotto S."/>
            <person name="Kohler A."/>
            <person name="Nagy L.G."/>
            <person name="Floudas D."/>
            <person name="Copeland A."/>
            <person name="Barry K.W."/>
            <person name="Cichocki N."/>
            <person name="Veneault-Fourrey C."/>
            <person name="LaButti K."/>
            <person name="Lindquist E.A."/>
            <person name="Lipzen A."/>
            <person name="Lundell T."/>
            <person name="Morin E."/>
            <person name="Murat C."/>
            <person name="Sun H."/>
            <person name="Tunlid A."/>
            <person name="Henrissat B."/>
            <person name="Grigoriev I.V."/>
            <person name="Hibbett D.S."/>
            <person name="Martin F."/>
            <person name="Nordberg H.P."/>
            <person name="Cantor M.N."/>
            <person name="Hua S.X."/>
        </authorList>
    </citation>
    <scope>NUCLEOTIDE SEQUENCE [LARGE SCALE GENOMIC DNA]</scope>
    <source>
        <strain evidence="1 2">MUT 4182</strain>
    </source>
</reference>
<name>A0A0C3QHT9_9AGAM</name>
<accession>A0A0C3QHT9</accession>
<reference evidence="2" key="2">
    <citation type="submission" date="2015-01" db="EMBL/GenBank/DDBJ databases">
        <title>Evolutionary Origins and Diversification of the Mycorrhizal Mutualists.</title>
        <authorList>
            <consortium name="DOE Joint Genome Institute"/>
            <consortium name="Mycorrhizal Genomics Consortium"/>
            <person name="Kohler A."/>
            <person name="Kuo A."/>
            <person name="Nagy L.G."/>
            <person name="Floudas D."/>
            <person name="Copeland A."/>
            <person name="Barry K.W."/>
            <person name="Cichocki N."/>
            <person name="Veneault-Fourrey C."/>
            <person name="LaButti K."/>
            <person name="Lindquist E.A."/>
            <person name="Lipzen A."/>
            <person name="Lundell T."/>
            <person name="Morin E."/>
            <person name="Murat C."/>
            <person name="Riley R."/>
            <person name="Ohm R."/>
            <person name="Sun H."/>
            <person name="Tunlid A."/>
            <person name="Henrissat B."/>
            <person name="Grigoriev I.V."/>
            <person name="Hibbett D.S."/>
            <person name="Martin F."/>
        </authorList>
    </citation>
    <scope>NUCLEOTIDE SEQUENCE [LARGE SCALE GENOMIC DNA]</scope>
    <source>
        <strain evidence="2">MUT 4182</strain>
    </source>
</reference>
<protein>
    <submittedName>
        <fullName evidence="1">Uncharacterized protein</fullName>
    </submittedName>
</protein>
<dbReference type="EMBL" id="KN823043">
    <property type="protein sequence ID" value="KIO25364.1"/>
    <property type="molecule type" value="Genomic_DNA"/>
</dbReference>
<dbReference type="AlphaFoldDB" id="A0A0C3QHT9"/>